<dbReference type="Gene3D" id="3.20.20.370">
    <property type="entry name" value="Glycoside hydrolase/deacetylase"/>
    <property type="match status" value="1"/>
</dbReference>
<dbReference type="PANTHER" id="PTHR10587">
    <property type="entry name" value="GLYCOSYL TRANSFERASE-RELATED"/>
    <property type="match status" value="1"/>
</dbReference>
<dbReference type="InterPro" id="IPR011330">
    <property type="entry name" value="Glyco_hydro/deAcase_b/a-brl"/>
</dbReference>
<dbReference type="InterPro" id="IPR050248">
    <property type="entry name" value="Polysacc_deacetylase_ArnD"/>
</dbReference>
<sequence>MHNKRFVFGVALLALSTGGCGLAAAAGPEQNVVVPAEPTMIDFVDPAGVSGLSTETVTEGHAAHGSRYVHITYPSLAGAPALVTALREQARRQLRDFRTRTGDEISDPRPELNVEWQLAAASPDAVGVRLRTGEFTGARWENSTRTLWYDPRSGTTTGSIGLLAGDDARRRLVTLVKEQLKDRGAQVERDAVTADDDQFDSMAFNRAGDLVVEFDDCQLTPCRLGRLAVAVPAKRAAPLLSGFGHRAQQATLDGTAHSGRATGTAPRSADTPADTHRDTHRPPQNDTPGGPFAAPPRSPAAVSNRAGTVNCAATKCVALTFDDGPSPHTAELLDILKRENARATFFVVGANAAAQPDLLRRMSDEGHLVGNHSWSHTDLSKPGTAKIADSLERTRDAVAAAIGQAPTLVRPPYGAVSGMLRNVARDQGFPLVTWDVDASDQQGGTTRDIVDRSVHDAHPGAIILLHDIHRESVAAVPDILKRLRGKGYTFVTVPELYGPAGMQAGRLYRSGSEPSRKQPLT</sequence>
<evidence type="ECO:0000256" key="4">
    <source>
        <dbReference type="SAM" id="SignalP"/>
    </source>
</evidence>
<evidence type="ECO:0000256" key="3">
    <source>
        <dbReference type="SAM" id="MobiDB-lite"/>
    </source>
</evidence>
<evidence type="ECO:0000256" key="1">
    <source>
        <dbReference type="ARBA" id="ARBA00022723"/>
    </source>
</evidence>
<dbReference type="InterPro" id="IPR002509">
    <property type="entry name" value="NODB_dom"/>
</dbReference>
<evidence type="ECO:0000313" key="7">
    <source>
        <dbReference type="Proteomes" id="UP001552427"/>
    </source>
</evidence>
<feature type="domain" description="NodB homology" evidence="5">
    <location>
        <begin position="315"/>
        <end position="491"/>
    </location>
</feature>
<keyword evidence="7" id="KW-1185">Reference proteome</keyword>
<dbReference type="PROSITE" id="PS51677">
    <property type="entry name" value="NODB"/>
    <property type="match status" value="1"/>
</dbReference>
<dbReference type="RefSeq" id="WP_364459264.1">
    <property type="nucleotide sequence ID" value="NZ_JBFARM010000013.1"/>
</dbReference>
<dbReference type="PANTHER" id="PTHR10587:SF133">
    <property type="entry name" value="CHITIN DEACETYLASE 1-RELATED"/>
    <property type="match status" value="1"/>
</dbReference>
<dbReference type="SUPFAM" id="SSF88713">
    <property type="entry name" value="Glycoside hydrolase/deacetylase"/>
    <property type="match status" value="1"/>
</dbReference>
<feature type="signal peptide" evidence="4">
    <location>
        <begin position="1"/>
        <end position="25"/>
    </location>
</feature>
<organism evidence="6 7">
    <name type="scientific">Nonomuraea bangladeshensis</name>
    <dbReference type="NCBI Taxonomy" id="404385"/>
    <lineage>
        <taxon>Bacteria</taxon>
        <taxon>Bacillati</taxon>
        <taxon>Actinomycetota</taxon>
        <taxon>Actinomycetes</taxon>
        <taxon>Streptosporangiales</taxon>
        <taxon>Streptosporangiaceae</taxon>
        <taxon>Nonomuraea</taxon>
    </lineage>
</organism>
<feature type="chain" id="PRO_5045768181" evidence="4">
    <location>
        <begin position="26"/>
        <end position="521"/>
    </location>
</feature>
<protein>
    <submittedName>
        <fullName evidence="6">Polysaccharide deacetylase family protein</fullName>
    </submittedName>
</protein>
<evidence type="ECO:0000313" key="6">
    <source>
        <dbReference type="EMBL" id="MEV4291183.1"/>
    </source>
</evidence>
<feature type="region of interest" description="Disordered" evidence="3">
    <location>
        <begin position="254"/>
        <end position="303"/>
    </location>
</feature>
<gene>
    <name evidence="6" type="ORF">AB0K40_37225</name>
</gene>
<reference evidence="6 7" key="1">
    <citation type="submission" date="2024-06" db="EMBL/GenBank/DDBJ databases">
        <title>The Natural Products Discovery Center: Release of the First 8490 Sequenced Strains for Exploring Actinobacteria Biosynthetic Diversity.</title>
        <authorList>
            <person name="Kalkreuter E."/>
            <person name="Kautsar S.A."/>
            <person name="Yang D."/>
            <person name="Bader C.D."/>
            <person name="Teijaro C.N."/>
            <person name="Fluegel L."/>
            <person name="Davis C.M."/>
            <person name="Simpson J.R."/>
            <person name="Lauterbach L."/>
            <person name="Steele A.D."/>
            <person name="Gui C."/>
            <person name="Meng S."/>
            <person name="Li G."/>
            <person name="Viehrig K."/>
            <person name="Ye F."/>
            <person name="Su P."/>
            <person name="Kiefer A.F."/>
            <person name="Nichols A."/>
            <person name="Cepeda A.J."/>
            <person name="Yan W."/>
            <person name="Fan B."/>
            <person name="Jiang Y."/>
            <person name="Adhikari A."/>
            <person name="Zheng C.-J."/>
            <person name="Schuster L."/>
            <person name="Cowan T.M."/>
            <person name="Smanski M.J."/>
            <person name="Chevrette M.G."/>
            <person name="De Carvalho L.P.S."/>
            <person name="Shen B."/>
        </authorList>
    </citation>
    <scope>NUCLEOTIDE SEQUENCE [LARGE SCALE GENOMIC DNA]</scope>
    <source>
        <strain evidence="6 7">NPDC049574</strain>
    </source>
</reference>
<proteinExistence type="predicted"/>
<dbReference type="Proteomes" id="UP001552427">
    <property type="component" value="Unassembled WGS sequence"/>
</dbReference>
<keyword evidence="2" id="KW-0378">Hydrolase</keyword>
<keyword evidence="1" id="KW-0479">Metal-binding</keyword>
<feature type="compositionally biased region" description="Basic and acidic residues" evidence="3">
    <location>
        <begin position="273"/>
        <end position="283"/>
    </location>
</feature>
<accession>A0ABV3HFE0</accession>
<evidence type="ECO:0000259" key="5">
    <source>
        <dbReference type="PROSITE" id="PS51677"/>
    </source>
</evidence>
<name>A0ABV3HFE0_9ACTN</name>
<evidence type="ECO:0000256" key="2">
    <source>
        <dbReference type="ARBA" id="ARBA00022801"/>
    </source>
</evidence>
<dbReference type="PROSITE" id="PS51257">
    <property type="entry name" value="PROKAR_LIPOPROTEIN"/>
    <property type="match status" value="1"/>
</dbReference>
<comment type="caution">
    <text evidence="6">The sequence shown here is derived from an EMBL/GenBank/DDBJ whole genome shotgun (WGS) entry which is preliminary data.</text>
</comment>
<dbReference type="EMBL" id="JBFARM010000013">
    <property type="protein sequence ID" value="MEV4291183.1"/>
    <property type="molecule type" value="Genomic_DNA"/>
</dbReference>
<dbReference type="Pfam" id="PF01522">
    <property type="entry name" value="Polysacc_deac_1"/>
    <property type="match status" value="1"/>
</dbReference>
<keyword evidence="4" id="KW-0732">Signal</keyword>